<organism evidence="2 3">
    <name type="scientific">Amblyomma americanum</name>
    <name type="common">Lone star tick</name>
    <dbReference type="NCBI Taxonomy" id="6943"/>
    <lineage>
        <taxon>Eukaryota</taxon>
        <taxon>Metazoa</taxon>
        <taxon>Ecdysozoa</taxon>
        <taxon>Arthropoda</taxon>
        <taxon>Chelicerata</taxon>
        <taxon>Arachnida</taxon>
        <taxon>Acari</taxon>
        <taxon>Parasitiformes</taxon>
        <taxon>Ixodida</taxon>
        <taxon>Ixodoidea</taxon>
        <taxon>Ixodidae</taxon>
        <taxon>Amblyomminae</taxon>
        <taxon>Amblyomma</taxon>
    </lineage>
</organism>
<dbReference type="Proteomes" id="UP001321473">
    <property type="component" value="Unassembled WGS sequence"/>
</dbReference>
<gene>
    <name evidence="2" type="ORF">V5799_016199</name>
</gene>
<keyword evidence="1" id="KW-1133">Transmembrane helix</keyword>
<feature type="transmembrane region" description="Helical" evidence="1">
    <location>
        <begin position="172"/>
        <end position="191"/>
    </location>
</feature>
<dbReference type="EMBL" id="JARKHS020006655">
    <property type="protein sequence ID" value="KAK8782459.1"/>
    <property type="molecule type" value="Genomic_DNA"/>
</dbReference>
<accession>A0AAQ4F5T0</accession>
<evidence type="ECO:0008006" key="4">
    <source>
        <dbReference type="Google" id="ProtNLM"/>
    </source>
</evidence>
<keyword evidence="1" id="KW-0812">Transmembrane</keyword>
<dbReference type="AlphaFoldDB" id="A0AAQ4F5T0"/>
<comment type="caution">
    <text evidence="2">The sequence shown here is derived from an EMBL/GenBank/DDBJ whole genome shotgun (WGS) entry which is preliminary data.</text>
</comment>
<name>A0AAQ4F5T0_AMBAM</name>
<keyword evidence="1" id="KW-0472">Membrane</keyword>
<reference evidence="2 3" key="1">
    <citation type="journal article" date="2023" name="Arcadia Sci">
        <title>De novo assembly of a long-read Amblyomma americanum tick genome.</title>
        <authorList>
            <person name="Chou S."/>
            <person name="Poskanzer K.E."/>
            <person name="Rollins M."/>
            <person name="Thuy-Boun P.S."/>
        </authorList>
    </citation>
    <scope>NUCLEOTIDE SEQUENCE [LARGE SCALE GENOMIC DNA]</scope>
    <source>
        <strain evidence="2">F_SG_1</strain>
        <tissue evidence="2">Salivary glands</tissue>
    </source>
</reference>
<dbReference type="Gene3D" id="1.20.1250.20">
    <property type="entry name" value="MFS general substrate transporter like domains"/>
    <property type="match status" value="1"/>
</dbReference>
<evidence type="ECO:0000256" key="1">
    <source>
        <dbReference type="SAM" id="Phobius"/>
    </source>
</evidence>
<evidence type="ECO:0000313" key="2">
    <source>
        <dbReference type="EMBL" id="KAK8782459.1"/>
    </source>
</evidence>
<protein>
    <recommendedName>
        <fullName evidence="4">Organic anion transporter</fullName>
    </recommendedName>
</protein>
<feature type="transmembrane region" description="Helical" evidence="1">
    <location>
        <begin position="12"/>
        <end position="37"/>
    </location>
</feature>
<keyword evidence="3" id="KW-1185">Reference proteome</keyword>
<proteinExistence type="predicted"/>
<sequence>MADATPDLGRWHIPVILATFYRGVPSAMIVMVINFAAPRLHYWCRDAILEDEGTEGPAINASACWLHVNGSRVRCEAWEFDHDTFTSTIVEDESTKKGFNFVNLLKSPKLRRFTMVFFITSFAHRLRYFHLTYSSALLSGDLFVNYAIVHVMELPGKLLLGALAVKFLWRRPTLAGCFIVAAAALLGSLAVTHGECAFTSLSAKGDRFSCPAASFRLLFFPLLGRTVVTATMNH</sequence>
<dbReference type="SUPFAM" id="SSF103473">
    <property type="entry name" value="MFS general substrate transporter"/>
    <property type="match status" value="1"/>
</dbReference>
<dbReference type="InterPro" id="IPR036259">
    <property type="entry name" value="MFS_trans_sf"/>
</dbReference>
<evidence type="ECO:0000313" key="3">
    <source>
        <dbReference type="Proteomes" id="UP001321473"/>
    </source>
</evidence>